<proteinExistence type="predicted"/>
<dbReference type="EMBL" id="KZ678140">
    <property type="protein sequence ID" value="PSN63494.1"/>
    <property type="molecule type" value="Genomic_DNA"/>
</dbReference>
<keyword evidence="2" id="KW-1185">Reference proteome</keyword>
<organism evidence="1 2">
    <name type="scientific">Corynespora cassiicola Philippines</name>
    <dbReference type="NCBI Taxonomy" id="1448308"/>
    <lineage>
        <taxon>Eukaryota</taxon>
        <taxon>Fungi</taxon>
        <taxon>Dikarya</taxon>
        <taxon>Ascomycota</taxon>
        <taxon>Pezizomycotina</taxon>
        <taxon>Dothideomycetes</taxon>
        <taxon>Pleosporomycetidae</taxon>
        <taxon>Pleosporales</taxon>
        <taxon>Corynesporascaceae</taxon>
        <taxon>Corynespora</taxon>
    </lineage>
</organism>
<dbReference type="Proteomes" id="UP000240883">
    <property type="component" value="Unassembled WGS sequence"/>
</dbReference>
<protein>
    <submittedName>
        <fullName evidence="1">Uncharacterized protein</fullName>
    </submittedName>
</protein>
<evidence type="ECO:0000313" key="2">
    <source>
        <dbReference type="Proteomes" id="UP000240883"/>
    </source>
</evidence>
<name>A0A2T2NDH9_CORCC</name>
<evidence type="ECO:0000313" key="1">
    <source>
        <dbReference type="EMBL" id="PSN63494.1"/>
    </source>
</evidence>
<sequence>MSTPPSPQGQTGPEGGRIASTWVCRADQLAVLAAFACFLTACAGRRPSSTATPPPVLCQRGGRGTASLLRPPSCWPWQTGWIDCLPASLQLHWPRLPMMTLARPLTGRSHAVNHFRL</sequence>
<gene>
    <name evidence="1" type="ORF">BS50DRAFT_114686</name>
</gene>
<dbReference type="AlphaFoldDB" id="A0A2T2NDH9"/>
<accession>A0A2T2NDH9</accession>
<reference evidence="1 2" key="1">
    <citation type="journal article" date="2018" name="Front. Microbiol.">
        <title>Genome-Wide Analysis of Corynespora cassiicola Leaf Fall Disease Putative Effectors.</title>
        <authorList>
            <person name="Lopez D."/>
            <person name="Ribeiro S."/>
            <person name="Label P."/>
            <person name="Fumanal B."/>
            <person name="Venisse J.S."/>
            <person name="Kohler A."/>
            <person name="de Oliveira R.R."/>
            <person name="Labutti K."/>
            <person name="Lipzen A."/>
            <person name="Lail K."/>
            <person name="Bauer D."/>
            <person name="Ohm R.A."/>
            <person name="Barry K.W."/>
            <person name="Spatafora J."/>
            <person name="Grigoriev I.V."/>
            <person name="Martin F.M."/>
            <person name="Pujade-Renaud V."/>
        </authorList>
    </citation>
    <scope>NUCLEOTIDE SEQUENCE [LARGE SCALE GENOMIC DNA]</scope>
    <source>
        <strain evidence="1 2">Philippines</strain>
    </source>
</reference>